<name>A0A2L2XFY3_9FIRM</name>
<proteinExistence type="predicted"/>
<dbReference type="PANTHER" id="PTHR45266">
    <property type="entry name" value="OXALOACETATE DECARBOXYLASE ALPHA CHAIN"/>
    <property type="match status" value="1"/>
</dbReference>
<dbReference type="InterPro" id="IPR001882">
    <property type="entry name" value="Biotin_BS"/>
</dbReference>
<dbReference type="RefSeq" id="WP_104373336.1">
    <property type="nucleotide sequence ID" value="NZ_BFAV01000157.1"/>
</dbReference>
<keyword evidence="4" id="KW-1185">Reference proteome</keyword>
<dbReference type="AlphaFoldDB" id="A0A2L2XFY3"/>
<dbReference type="PROSITE" id="PS00188">
    <property type="entry name" value="BIOTIN"/>
    <property type="match status" value="1"/>
</dbReference>
<dbReference type="Pfam" id="PF00364">
    <property type="entry name" value="Biotin_lipoyl"/>
    <property type="match status" value="1"/>
</dbReference>
<protein>
    <submittedName>
        <fullName evidence="3">Biotin carboxyl carrier protein</fullName>
    </submittedName>
</protein>
<dbReference type="SUPFAM" id="SSF51230">
    <property type="entry name" value="Single hybrid motif"/>
    <property type="match status" value="1"/>
</dbReference>
<organism evidence="3 4">
    <name type="scientific">Desulfocucumis palustris</name>
    <dbReference type="NCBI Taxonomy" id="1898651"/>
    <lineage>
        <taxon>Bacteria</taxon>
        <taxon>Bacillati</taxon>
        <taxon>Bacillota</taxon>
        <taxon>Clostridia</taxon>
        <taxon>Eubacteriales</taxon>
        <taxon>Desulfocucumaceae</taxon>
        <taxon>Desulfocucumis</taxon>
    </lineage>
</organism>
<evidence type="ECO:0000313" key="3">
    <source>
        <dbReference type="EMBL" id="GBF35259.1"/>
    </source>
</evidence>
<sequence>MNITSPMVGKLLSIDVKVGDKVKKNDVVATIEAMKMQVKVFAPEDGEVAAVNAAPDTVVNPDTVIVVLK</sequence>
<dbReference type="InterPro" id="IPR050709">
    <property type="entry name" value="Biotin_Carboxyl_Carrier/Decarb"/>
</dbReference>
<dbReference type="InterPro" id="IPR011053">
    <property type="entry name" value="Single_hybrid_motif"/>
</dbReference>
<dbReference type="OrthoDB" id="163546at2"/>
<dbReference type="InterPro" id="IPR000089">
    <property type="entry name" value="Biotin_lipoyl"/>
</dbReference>
<dbReference type="Gene3D" id="2.40.50.100">
    <property type="match status" value="1"/>
</dbReference>
<evidence type="ECO:0000256" key="1">
    <source>
        <dbReference type="ARBA" id="ARBA00023267"/>
    </source>
</evidence>
<dbReference type="EMBL" id="BFAV01000157">
    <property type="protein sequence ID" value="GBF35259.1"/>
    <property type="molecule type" value="Genomic_DNA"/>
</dbReference>
<dbReference type="PANTHER" id="PTHR45266:SF3">
    <property type="entry name" value="OXALOACETATE DECARBOXYLASE ALPHA CHAIN"/>
    <property type="match status" value="1"/>
</dbReference>
<accession>A0A2L2XFY3</accession>
<gene>
    <name evidence="3" type="ORF">DCCM_4382</name>
</gene>
<dbReference type="CDD" id="cd06850">
    <property type="entry name" value="biotinyl_domain"/>
    <property type="match status" value="1"/>
</dbReference>
<comment type="caution">
    <text evidence="3">The sequence shown here is derived from an EMBL/GenBank/DDBJ whole genome shotgun (WGS) entry which is preliminary data.</text>
</comment>
<dbReference type="Proteomes" id="UP000239549">
    <property type="component" value="Unassembled WGS sequence"/>
</dbReference>
<dbReference type="PROSITE" id="PS50968">
    <property type="entry name" value="BIOTINYL_LIPOYL"/>
    <property type="match status" value="1"/>
</dbReference>
<keyword evidence="1" id="KW-0092">Biotin</keyword>
<feature type="domain" description="Lipoyl-binding" evidence="2">
    <location>
        <begin position="1"/>
        <end position="69"/>
    </location>
</feature>
<evidence type="ECO:0000313" key="4">
    <source>
        <dbReference type="Proteomes" id="UP000239549"/>
    </source>
</evidence>
<reference evidence="4" key="1">
    <citation type="submission" date="2018-02" db="EMBL/GenBank/DDBJ databases">
        <title>Genome sequence of Desulfocucumis palustris strain NAW-5.</title>
        <authorList>
            <person name="Watanabe M."/>
            <person name="Kojima H."/>
            <person name="Fukui M."/>
        </authorList>
    </citation>
    <scope>NUCLEOTIDE SEQUENCE [LARGE SCALE GENOMIC DNA]</scope>
    <source>
        <strain evidence="4">NAW-5</strain>
    </source>
</reference>
<evidence type="ECO:0000259" key="2">
    <source>
        <dbReference type="PROSITE" id="PS50968"/>
    </source>
</evidence>